<keyword evidence="1" id="KW-0732">Signal</keyword>
<evidence type="ECO:0000313" key="3">
    <source>
        <dbReference type="Proteomes" id="UP000774750"/>
    </source>
</evidence>
<dbReference type="EMBL" id="JACJKY010000005">
    <property type="protein sequence ID" value="MBM6920365.1"/>
    <property type="molecule type" value="Genomic_DNA"/>
</dbReference>
<reference evidence="2" key="1">
    <citation type="submission" date="2020-08" db="EMBL/GenBank/DDBJ databases">
        <authorList>
            <person name="Cejkova D."/>
            <person name="Kubasova T."/>
            <person name="Jahodarova E."/>
            <person name="Rychlik I."/>
        </authorList>
    </citation>
    <scope>NUCLEOTIDE SEQUENCE</scope>
    <source>
        <strain evidence="2">An559</strain>
    </source>
</reference>
<sequence length="265" mass="30084">MKKIVSILLVVTCLFTAMIFPNTASAENEYKILFKNEEVTDTEGLLNLYKAQERVKTYNALMENENLPLTETEEDPNQITVGQILEAREYNDGRKEYTAAVTGISAIKDGKLLTAAEIYDEALQESGQSGSVVVRSKVYVTFYYEYGLFVRLDKVSATLTNKGTLDFVNARLVYGVILDFGVIWERDEKDVGMALNTEYSLYNAKYPYYIRIDHFPPDQMSGGCDIYINRPAEGEEVPLPSRNPDIRIDFNSLEIRDFCYSFLPG</sequence>
<feature type="signal peptide" evidence="1">
    <location>
        <begin position="1"/>
        <end position="26"/>
    </location>
</feature>
<keyword evidence="3" id="KW-1185">Reference proteome</keyword>
<dbReference type="AlphaFoldDB" id="A0A939BDL9"/>
<reference evidence="2" key="2">
    <citation type="journal article" date="2021" name="Sci. Rep.">
        <title>The distribution of antibiotic resistance genes in chicken gut microbiota commensals.</title>
        <authorList>
            <person name="Juricova H."/>
            <person name="Matiasovicova J."/>
            <person name="Kubasova T."/>
            <person name="Cejkova D."/>
            <person name="Rychlik I."/>
        </authorList>
    </citation>
    <scope>NUCLEOTIDE SEQUENCE</scope>
    <source>
        <strain evidence="2">An559</strain>
    </source>
</reference>
<dbReference type="Proteomes" id="UP000774750">
    <property type="component" value="Unassembled WGS sequence"/>
</dbReference>
<comment type="caution">
    <text evidence="2">The sequence shown here is derived from an EMBL/GenBank/DDBJ whole genome shotgun (WGS) entry which is preliminary data.</text>
</comment>
<name>A0A939BDL9_9FIRM</name>
<dbReference type="RefSeq" id="WP_204445147.1">
    <property type="nucleotide sequence ID" value="NZ_JACJKY010000005.1"/>
</dbReference>
<evidence type="ECO:0000313" key="2">
    <source>
        <dbReference type="EMBL" id="MBM6920365.1"/>
    </source>
</evidence>
<proteinExistence type="predicted"/>
<gene>
    <name evidence="2" type="ORF">H6A12_04245</name>
</gene>
<evidence type="ECO:0000256" key="1">
    <source>
        <dbReference type="SAM" id="SignalP"/>
    </source>
</evidence>
<accession>A0A939BDL9</accession>
<feature type="chain" id="PRO_5037473922" evidence="1">
    <location>
        <begin position="27"/>
        <end position="265"/>
    </location>
</feature>
<organism evidence="2 3">
    <name type="scientific">Merdimmobilis hominis</name>
    <dbReference type="NCBI Taxonomy" id="2897707"/>
    <lineage>
        <taxon>Bacteria</taxon>
        <taxon>Bacillati</taxon>
        <taxon>Bacillota</taxon>
        <taxon>Clostridia</taxon>
        <taxon>Eubacteriales</taxon>
        <taxon>Oscillospiraceae</taxon>
        <taxon>Merdimmobilis</taxon>
    </lineage>
</organism>
<protein>
    <submittedName>
        <fullName evidence="2">Uncharacterized protein</fullName>
    </submittedName>
</protein>